<evidence type="ECO:0000313" key="5">
    <source>
        <dbReference type="EMBL" id="OGG00079.1"/>
    </source>
</evidence>
<dbReference type="PANTHER" id="PTHR43398:SF1">
    <property type="entry name" value="DOLICHOL-PHOSPHATE MANNOSYLTRANSFERASE SUBUNIT 1"/>
    <property type="match status" value="1"/>
</dbReference>
<evidence type="ECO:0000259" key="4">
    <source>
        <dbReference type="Pfam" id="PF00535"/>
    </source>
</evidence>
<dbReference type="Gene3D" id="3.90.550.10">
    <property type="entry name" value="Spore Coat Polysaccharide Biosynthesis Protein SpsA, Chain A"/>
    <property type="match status" value="1"/>
</dbReference>
<reference evidence="5 6" key="1">
    <citation type="journal article" date="2016" name="Nat. Commun.">
        <title>Thousands of microbial genomes shed light on interconnected biogeochemical processes in an aquifer system.</title>
        <authorList>
            <person name="Anantharaman K."/>
            <person name="Brown C.T."/>
            <person name="Hug L.A."/>
            <person name="Sharon I."/>
            <person name="Castelle C.J."/>
            <person name="Probst A.J."/>
            <person name="Thomas B.C."/>
            <person name="Singh A."/>
            <person name="Wilkins M.J."/>
            <person name="Karaoz U."/>
            <person name="Brodie E.L."/>
            <person name="Williams K.H."/>
            <person name="Hubbard S.S."/>
            <person name="Banfield J.F."/>
        </authorList>
    </citation>
    <scope>NUCLEOTIDE SEQUENCE [LARGE SCALE GENOMIC DNA]</scope>
</reference>
<organism evidence="5 6">
    <name type="scientific">Candidatus Gottesmanbacteria bacterium RBG_16_38_7b</name>
    <dbReference type="NCBI Taxonomy" id="1798372"/>
    <lineage>
        <taxon>Bacteria</taxon>
        <taxon>Candidatus Gottesmaniibacteriota</taxon>
    </lineage>
</organism>
<comment type="similarity">
    <text evidence="1">Belongs to the glycosyltransferase 2 family.</text>
</comment>
<name>A0A1F5YIP5_9BACT</name>
<dbReference type="GO" id="GO:0004582">
    <property type="term" value="F:dolichyl-phosphate beta-D-mannosyltransferase activity"/>
    <property type="evidence" value="ECO:0007669"/>
    <property type="project" value="InterPro"/>
</dbReference>
<dbReference type="Proteomes" id="UP000177396">
    <property type="component" value="Unassembled WGS sequence"/>
</dbReference>
<evidence type="ECO:0000256" key="3">
    <source>
        <dbReference type="ARBA" id="ARBA00022679"/>
    </source>
</evidence>
<sequence>MVSKYLKYNNISILIPARNEEPNIKILLPLLLKRYSQHIREIILVNDCSTDGTQNVLKKLKEKNSQIRLVNRKANPGVGNALKEGIKNLHPRSQYVLFMDCDFLANIDDVGIMISKIDKFDGLVGSRFIRKNSLNSYPLLKRLVNRSYHYLTRLFLKIPNSDLTNNFKLYKTSLVRKIYPLLSSSDFAVNAELGFYPVLMHARIGEIPVSWQERTKQMGLSKFKILKVGPSYLKVFIKLLQFKYLSPKKTK</sequence>
<gene>
    <name evidence="5" type="ORF">A2153_02195</name>
</gene>
<dbReference type="Pfam" id="PF00535">
    <property type="entry name" value="Glycos_transf_2"/>
    <property type="match status" value="1"/>
</dbReference>
<comment type="caution">
    <text evidence="5">The sequence shown here is derived from an EMBL/GenBank/DDBJ whole genome shotgun (WGS) entry which is preliminary data.</text>
</comment>
<dbReference type="EMBL" id="MFJB01000035">
    <property type="protein sequence ID" value="OGG00079.1"/>
    <property type="molecule type" value="Genomic_DNA"/>
</dbReference>
<dbReference type="AlphaFoldDB" id="A0A1F5YIP5"/>
<keyword evidence="2" id="KW-0328">Glycosyltransferase</keyword>
<dbReference type="CDD" id="cd04179">
    <property type="entry name" value="DPM_DPG-synthase_like"/>
    <property type="match status" value="1"/>
</dbReference>
<dbReference type="InterPro" id="IPR039528">
    <property type="entry name" value="DPM1-like"/>
</dbReference>
<protein>
    <recommendedName>
        <fullName evidence="4">Glycosyltransferase 2-like domain-containing protein</fullName>
    </recommendedName>
</protein>
<proteinExistence type="inferred from homology"/>
<accession>A0A1F5YIP5</accession>
<keyword evidence="3" id="KW-0808">Transferase</keyword>
<feature type="domain" description="Glycosyltransferase 2-like" evidence="4">
    <location>
        <begin position="12"/>
        <end position="178"/>
    </location>
</feature>
<evidence type="ECO:0000256" key="2">
    <source>
        <dbReference type="ARBA" id="ARBA00022676"/>
    </source>
</evidence>
<evidence type="ECO:0000313" key="6">
    <source>
        <dbReference type="Proteomes" id="UP000177396"/>
    </source>
</evidence>
<dbReference type="InterPro" id="IPR001173">
    <property type="entry name" value="Glyco_trans_2-like"/>
</dbReference>
<dbReference type="InterPro" id="IPR029044">
    <property type="entry name" value="Nucleotide-diphossugar_trans"/>
</dbReference>
<evidence type="ECO:0000256" key="1">
    <source>
        <dbReference type="ARBA" id="ARBA00006739"/>
    </source>
</evidence>
<dbReference type="SUPFAM" id="SSF53448">
    <property type="entry name" value="Nucleotide-diphospho-sugar transferases"/>
    <property type="match status" value="1"/>
</dbReference>
<dbReference type="PANTHER" id="PTHR43398">
    <property type="entry name" value="DOLICHOL-PHOSPHATE MANNOSYLTRANSFERASE SUBUNIT 1"/>
    <property type="match status" value="1"/>
</dbReference>